<protein>
    <submittedName>
        <fullName evidence="1">SLATT domain-containing protein</fullName>
    </submittedName>
</protein>
<keyword evidence="2" id="KW-1185">Reference proteome</keyword>
<proteinExistence type="predicted"/>
<gene>
    <name evidence="1" type="ORF">PQR01_36210</name>
</gene>
<reference evidence="1 2" key="1">
    <citation type="journal article" date="2024" name="Chem. Sci.">
        <title>Discovery of megapolipeptins by genome mining of a Burkholderiales bacteria collection.</title>
        <authorList>
            <person name="Paulo B.S."/>
            <person name="Recchia M.J.J."/>
            <person name="Lee S."/>
            <person name="Fergusson C.H."/>
            <person name="Romanowski S.B."/>
            <person name="Hernandez A."/>
            <person name="Krull N."/>
            <person name="Liu D.Y."/>
            <person name="Cavanagh H."/>
            <person name="Bos A."/>
            <person name="Gray C.A."/>
            <person name="Murphy B.T."/>
            <person name="Linington R.G."/>
            <person name="Eustaquio A.S."/>
        </authorList>
    </citation>
    <scope>NUCLEOTIDE SEQUENCE [LARGE SCALE GENOMIC DNA]</scope>
    <source>
        <strain evidence="1 2">RL18-126-BIB-B</strain>
    </source>
</reference>
<accession>A0ACC7NNX0</accession>
<dbReference type="Proteomes" id="UP001629235">
    <property type="component" value="Unassembled WGS sequence"/>
</dbReference>
<name>A0ACC7NNX0_9BURK</name>
<evidence type="ECO:0000313" key="1">
    <source>
        <dbReference type="EMBL" id="MFM0108714.1"/>
    </source>
</evidence>
<evidence type="ECO:0000313" key="2">
    <source>
        <dbReference type="Proteomes" id="UP001629235"/>
    </source>
</evidence>
<sequence length="185" mass="20876">MTADRIWFTFKARIRAQIRLSKNDFHSQALLVWYAFCGAALAVLVIRYGTILGGNTDLLAAVFSVAILVVSLMVTGRDFRGRSIEMQRNYLALQSLYRRAIQTPTALTDAEIEEEYDRLLESGENHGTLDDICARVFHTGELTSRAPTKFESARAYAYVVVRTATTFFLYTLPVAVGLYAFYTKH</sequence>
<comment type="caution">
    <text evidence="1">The sequence shown here is derived from an EMBL/GenBank/DDBJ whole genome shotgun (WGS) entry which is preliminary data.</text>
</comment>
<organism evidence="1 2">
    <name type="scientific">Paraburkholderia rhynchosiae</name>
    <dbReference type="NCBI Taxonomy" id="487049"/>
    <lineage>
        <taxon>Bacteria</taxon>
        <taxon>Pseudomonadati</taxon>
        <taxon>Pseudomonadota</taxon>
        <taxon>Betaproteobacteria</taxon>
        <taxon>Burkholderiales</taxon>
        <taxon>Burkholderiaceae</taxon>
        <taxon>Paraburkholderia</taxon>
    </lineage>
</organism>
<dbReference type="EMBL" id="JAQQDW010000133">
    <property type="protein sequence ID" value="MFM0108714.1"/>
    <property type="molecule type" value="Genomic_DNA"/>
</dbReference>